<dbReference type="OrthoDB" id="10460188at2759"/>
<dbReference type="KEGG" id="tva:4757197"/>
<reference evidence="3" key="1">
    <citation type="submission" date="2006-10" db="EMBL/GenBank/DDBJ databases">
        <authorList>
            <person name="Amadeo P."/>
            <person name="Zhao Q."/>
            <person name="Wortman J."/>
            <person name="Fraser-Liggett C."/>
            <person name="Carlton J."/>
        </authorList>
    </citation>
    <scope>NUCLEOTIDE SEQUENCE</scope>
    <source>
        <strain evidence="3">G3</strain>
    </source>
</reference>
<dbReference type="PROSITE" id="PS51420">
    <property type="entry name" value="RHO"/>
    <property type="match status" value="1"/>
</dbReference>
<name>A2F6R3_TRIV3</name>
<dbReference type="GO" id="GO:0005525">
    <property type="term" value="F:GTP binding"/>
    <property type="evidence" value="ECO:0007669"/>
    <property type="project" value="UniProtKB-KW"/>
</dbReference>
<dbReference type="InterPro" id="IPR001806">
    <property type="entry name" value="Small_GTPase"/>
</dbReference>
<dbReference type="NCBIfam" id="TIGR00231">
    <property type="entry name" value="small_GTP"/>
    <property type="match status" value="1"/>
</dbReference>
<dbReference type="Gene3D" id="3.40.50.300">
    <property type="entry name" value="P-loop containing nucleotide triphosphate hydrolases"/>
    <property type="match status" value="1"/>
</dbReference>
<dbReference type="InParanoid" id="A2F6R3"/>
<dbReference type="SUPFAM" id="SSF52540">
    <property type="entry name" value="P-loop containing nucleoside triphosphate hydrolases"/>
    <property type="match status" value="1"/>
</dbReference>
<evidence type="ECO:0000313" key="4">
    <source>
        <dbReference type="Proteomes" id="UP000001542"/>
    </source>
</evidence>
<dbReference type="GO" id="GO:0003924">
    <property type="term" value="F:GTPase activity"/>
    <property type="evidence" value="ECO:0000318"/>
    <property type="project" value="GO_Central"/>
</dbReference>
<dbReference type="InterPro" id="IPR050227">
    <property type="entry name" value="Rab"/>
</dbReference>
<dbReference type="AlphaFoldDB" id="A2F6R3"/>
<dbReference type="SMR" id="A2F6R3"/>
<dbReference type="RefSeq" id="XP_001312321.1">
    <property type="nucleotide sequence ID" value="XM_001312320.1"/>
</dbReference>
<dbReference type="GO" id="GO:0042147">
    <property type="term" value="P:retrograde transport, endosome to Golgi"/>
    <property type="evidence" value="ECO:0000318"/>
    <property type="project" value="GO_Central"/>
</dbReference>
<dbReference type="GO" id="GO:0005829">
    <property type="term" value="C:cytosol"/>
    <property type="evidence" value="ECO:0007669"/>
    <property type="project" value="GOC"/>
</dbReference>
<dbReference type="STRING" id="5722.A2F6R3"/>
<dbReference type="PANTHER" id="PTHR47977">
    <property type="entry name" value="RAS-RELATED PROTEIN RAB"/>
    <property type="match status" value="1"/>
</dbReference>
<keyword evidence="1" id="KW-0547">Nucleotide-binding</keyword>
<protein>
    <submittedName>
        <fullName evidence="3">Small GTP-binding protein, putative</fullName>
    </submittedName>
</protein>
<dbReference type="SMART" id="SM00175">
    <property type="entry name" value="RAB"/>
    <property type="match status" value="1"/>
</dbReference>
<organism evidence="3 4">
    <name type="scientific">Trichomonas vaginalis (strain ATCC PRA-98 / G3)</name>
    <dbReference type="NCBI Taxonomy" id="412133"/>
    <lineage>
        <taxon>Eukaryota</taxon>
        <taxon>Metamonada</taxon>
        <taxon>Parabasalia</taxon>
        <taxon>Trichomonadida</taxon>
        <taxon>Trichomonadidae</taxon>
        <taxon>Trichomonas</taxon>
    </lineage>
</organism>
<dbReference type="VEuPathDB" id="TrichDB:TVAGG3_0701610"/>
<dbReference type="VEuPathDB" id="TrichDB:TVAG_042990"/>
<gene>
    <name evidence="3" type="ORF">TVAG_042990</name>
</gene>
<dbReference type="FunFam" id="3.40.50.300:FF:001204">
    <property type="entry name" value="Small GTP-binding protein, putative"/>
    <property type="match status" value="1"/>
</dbReference>
<dbReference type="GO" id="GO:0006890">
    <property type="term" value="P:retrograde vesicle-mediated transport, Golgi to endoplasmic reticulum"/>
    <property type="evidence" value="ECO:0000318"/>
    <property type="project" value="GO_Central"/>
</dbReference>
<dbReference type="Pfam" id="PF00071">
    <property type="entry name" value="Ras"/>
    <property type="match status" value="1"/>
</dbReference>
<dbReference type="Proteomes" id="UP000001542">
    <property type="component" value="Unassembled WGS sequence"/>
</dbReference>
<dbReference type="eggNOG" id="KOG0078">
    <property type="taxonomic scope" value="Eukaryota"/>
</dbReference>
<sequence>MSKPANNGVPTKHAKQYLKIILVGDSGVGKTCLISSYFKQSFDKHSIPTVAPAYSCSDVKRKDGKTISLQIWDTAGQERYHSVSKLFFRDSTLAFICFECGDEASTQGVTNWIKRVYDEVPQCQLFLVLTKTDLREKEKLETYKQEALDKFKEYNIKGIFLTSALTREGVSELFTEAAELFVPTEKTVTARPSVAEEQHSKPCC</sequence>
<dbReference type="GO" id="GO:0006886">
    <property type="term" value="P:intracellular protein transport"/>
    <property type="evidence" value="ECO:0000318"/>
    <property type="project" value="GO_Central"/>
</dbReference>
<dbReference type="InterPro" id="IPR027417">
    <property type="entry name" value="P-loop_NTPase"/>
</dbReference>
<dbReference type="GO" id="GO:0012505">
    <property type="term" value="C:endomembrane system"/>
    <property type="evidence" value="ECO:0000318"/>
    <property type="project" value="GO_Central"/>
</dbReference>
<dbReference type="CDD" id="cd00154">
    <property type="entry name" value="Rab"/>
    <property type="match status" value="1"/>
</dbReference>
<dbReference type="EMBL" id="DS113639">
    <property type="protein sequence ID" value="EAX99391.1"/>
    <property type="molecule type" value="Genomic_DNA"/>
</dbReference>
<dbReference type="PRINTS" id="PR00449">
    <property type="entry name" value="RASTRNSFRMNG"/>
</dbReference>
<dbReference type="PROSITE" id="PS51419">
    <property type="entry name" value="RAB"/>
    <property type="match status" value="1"/>
</dbReference>
<accession>A2F6R3</accession>
<evidence type="ECO:0000313" key="3">
    <source>
        <dbReference type="EMBL" id="EAX99391.1"/>
    </source>
</evidence>
<reference evidence="3" key="2">
    <citation type="journal article" date="2007" name="Science">
        <title>Draft genome sequence of the sexually transmitted pathogen Trichomonas vaginalis.</title>
        <authorList>
            <person name="Carlton J.M."/>
            <person name="Hirt R.P."/>
            <person name="Silva J.C."/>
            <person name="Delcher A.L."/>
            <person name="Schatz M."/>
            <person name="Zhao Q."/>
            <person name="Wortman J.R."/>
            <person name="Bidwell S.L."/>
            <person name="Alsmark U.C.M."/>
            <person name="Besteiro S."/>
            <person name="Sicheritz-Ponten T."/>
            <person name="Noel C.J."/>
            <person name="Dacks J.B."/>
            <person name="Foster P.G."/>
            <person name="Simillion C."/>
            <person name="Van de Peer Y."/>
            <person name="Miranda-Saavedra D."/>
            <person name="Barton G.J."/>
            <person name="Westrop G.D."/>
            <person name="Mueller S."/>
            <person name="Dessi D."/>
            <person name="Fiori P.L."/>
            <person name="Ren Q."/>
            <person name="Paulsen I."/>
            <person name="Zhang H."/>
            <person name="Bastida-Corcuera F.D."/>
            <person name="Simoes-Barbosa A."/>
            <person name="Brown M.T."/>
            <person name="Hayes R.D."/>
            <person name="Mukherjee M."/>
            <person name="Okumura C.Y."/>
            <person name="Schneider R."/>
            <person name="Smith A.J."/>
            <person name="Vanacova S."/>
            <person name="Villalvazo M."/>
            <person name="Haas B.J."/>
            <person name="Pertea M."/>
            <person name="Feldblyum T.V."/>
            <person name="Utterback T.R."/>
            <person name="Shu C.L."/>
            <person name="Osoegawa K."/>
            <person name="de Jong P.J."/>
            <person name="Hrdy I."/>
            <person name="Horvathova L."/>
            <person name="Zubacova Z."/>
            <person name="Dolezal P."/>
            <person name="Malik S.B."/>
            <person name="Logsdon J.M. Jr."/>
            <person name="Henze K."/>
            <person name="Gupta A."/>
            <person name="Wang C.C."/>
            <person name="Dunne R.L."/>
            <person name="Upcroft J.A."/>
            <person name="Upcroft P."/>
            <person name="White O."/>
            <person name="Salzberg S.L."/>
            <person name="Tang P."/>
            <person name="Chiu C.-H."/>
            <person name="Lee Y.-S."/>
            <person name="Embley T.M."/>
            <person name="Coombs G.H."/>
            <person name="Mottram J.C."/>
            <person name="Tachezy J."/>
            <person name="Fraser-Liggett C.M."/>
            <person name="Johnson P.J."/>
        </authorList>
    </citation>
    <scope>NUCLEOTIDE SEQUENCE [LARGE SCALE GENOMIC DNA]</scope>
    <source>
        <strain evidence="3">G3</strain>
    </source>
</reference>
<proteinExistence type="predicted"/>
<dbReference type="SMART" id="SM00174">
    <property type="entry name" value="RHO"/>
    <property type="match status" value="1"/>
</dbReference>
<evidence type="ECO:0000256" key="2">
    <source>
        <dbReference type="ARBA" id="ARBA00023134"/>
    </source>
</evidence>
<evidence type="ECO:0000256" key="1">
    <source>
        <dbReference type="ARBA" id="ARBA00022741"/>
    </source>
</evidence>
<dbReference type="GO" id="GO:0005794">
    <property type="term" value="C:Golgi apparatus"/>
    <property type="evidence" value="ECO:0000318"/>
    <property type="project" value="GO_Central"/>
</dbReference>
<dbReference type="InterPro" id="IPR005225">
    <property type="entry name" value="Small_GTP-bd"/>
</dbReference>
<dbReference type="SMART" id="SM00173">
    <property type="entry name" value="RAS"/>
    <property type="match status" value="1"/>
</dbReference>
<keyword evidence="4" id="KW-1185">Reference proteome</keyword>
<keyword evidence="2" id="KW-0342">GTP-binding</keyword>
<dbReference type="GO" id="GO:0006891">
    <property type="term" value="P:intra-Golgi vesicle-mediated transport"/>
    <property type="evidence" value="ECO:0000318"/>
    <property type="project" value="GO_Central"/>
</dbReference>